<dbReference type="GO" id="GO:0005524">
    <property type="term" value="F:ATP binding"/>
    <property type="evidence" value="ECO:0007669"/>
    <property type="project" value="UniProtKB-UniRule"/>
</dbReference>
<dbReference type="InterPro" id="IPR004619">
    <property type="entry name" value="Type_III_PanK"/>
</dbReference>
<evidence type="ECO:0000256" key="11">
    <source>
        <dbReference type="ARBA" id="ARBA00022840"/>
    </source>
</evidence>
<evidence type="ECO:0000256" key="13">
    <source>
        <dbReference type="ARBA" id="ARBA00022993"/>
    </source>
</evidence>
<evidence type="ECO:0000256" key="10">
    <source>
        <dbReference type="ARBA" id="ARBA00022777"/>
    </source>
</evidence>
<comment type="caution">
    <text evidence="17">The sequence shown here is derived from an EMBL/GenBank/DDBJ whole genome shotgun (WGS) entry which is preliminary data.</text>
</comment>
<dbReference type="GO" id="GO:0046872">
    <property type="term" value="F:metal ion binding"/>
    <property type="evidence" value="ECO:0007669"/>
    <property type="project" value="UniProtKB-KW"/>
</dbReference>
<dbReference type="EMBL" id="FQUB01000014">
    <property type="protein sequence ID" value="SHE86645.1"/>
    <property type="molecule type" value="Genomic_DNA"/>
</dbReference>
<evidence type="ECO:0000256" key="1">
    <source>
        <dbReference type="ARBA" id="ARBA00001206"/>
    </source>
</evidence>
<dbReference type="PANTHER" id="PTHR34265">
    <property type="entry name" value="TYPE III PANTOTHENATE KINASE"/>
    <property type="match status" value="1"/>
</dbReference>
<evidence type="ECO:0000256" key="8">
    <source>
        <dbReference type="ARBA" id="ARBA00022679"/>
    </source>
</evidence>
<name>A0A8B4BRP5_HEYCO</name>
<feature type="binding site" evidence="16">
    <location>
        <position position="159"/>
    </location>
    <ligand>
        <name>ATP</name>
        <dbReference type="ChEBI" id="CHEBI:30616"/>
    </ligand>
</feature>
<dbReference type="NCBIfam" id="NF009847">
    <property type="entry name" value="PRK13318.1-5"/>
    <property type="match status" value="1"/>
</dbReference>
<evidence type="ECO:0000256" key="2">
    <source>
        <dbReference type="ARBA" id="ARBA00001958"/>
    </source>
</evidence>
<dbReference type="HAMAP" id="MF_01274">
    <property type="entry name" value="Pantothen_kinase_3"/>
    <property type="match status" value="1"/>
</dbReference>
<evidence type="ECO:0000256" key="3">
    <source>
        <dbReference type="ARBA" id="ARBA00004496"/>
    </source>
</evidence>
<comment type="similarity">
    <text evidence="14 16">Belongs to the type III pantothenate kinase family.</text>
</comment>
<evidence type="ECO:0000256" key="9">
    <source>
        <dbReference type="ARBA" id="ARBA00022741"/>
    </source>
</evidence>
<keyword evidence="10 16" id="KW-0418">Kinase</keyword>
<evidence type="ECO:0000256" key="14">
    <source>
        <dbReference type="ARBA" id="ARBA00038036"/>
    </source>
</evidence>
<comment type="subunit">
    <text evidence="5 16">Homodimer.</text>
</comment>
<evidence type="ECO:0000256" key="5">
    <source>
        <dbReference type="ARBA" id="ARBA00011738"/>
    </source>
</evidence>
<feature type="binding site" evidence="16">
    <location>
        <position position="156"/>
    </location>
    <ligand>
        <name>K(+)</name>
        <dbReference type="ChEBI" id="CHEBI:29103"/>
    </ligand>
</feature>
<dbReference type="Proteomes" id="UP000184029">
    <property type="component" value="Unassembled WGS sequence"/>
</dbReference>
<dbReference type="GO" id="GO:0005737">
    <property type="term" value="C:cytoplasm"/>
    <property type="evidence" value="ECO:0007669"/>
    <property type="project" value="UniProtKB-SubCell"/>
</dbReference>
<evidence type="ECO:0000256" key="6">
    <source>
        <dbReference type="ARBA" id="ARBA00012102"/>
    </source>
</evidence>
<comment type="pathway">
    <text evidence="4 16">Cofactor biosynthesis; coenzyme A biosynthesis; CoA from (R)-pantothenate: step 1/5.</text>
</comment>
<gene>
    <name evidence="16" type="primary">coaX</name>
    <name evidence="17" type="ORF">SAMN02745208_01005</name>
</gene>
<feature type="binding site" evidence="16">
    <location>
        <position position="127"/>
    </location>
    <ligand>
        <name>substrate</name>
    </ligand>
</feature>
<organism evidence="17 18">
    <name type="scientific">Heyndrickxia coagulans DSM 1 = ATCC 7050</name>
    <dbReference type="NCBI Taxonomy" id="1121088"/>
    <lineage>
        <taxon>Bacteria</taxon>
        <taxon>Bacillati</taxon>
        <taxon>Bacillota</taxon>
        <taxon>Bacilli</taxon>
        <taxon>Bacillales</taxon>
        <taxon>Bacillaceae</taxon>
        <taxon>Heyndrickxia</taxon>
    </lineage>
</organism>
<dbReference type="UniPathway" id="UPA00241">
    <property type="reaction ID" value="UER00352"/>
</dbReference>
<evidence type="ECO:0000313" key="17">
    <source>
        <dbReference type="EMBL" id="SHE86645.1"/>
    </source>
</evidence>
<protein>
    <recommendedName>
        <fullName evidence="15 16">Type III pantothenate kinase</fullName>
        <ecNumber evidence="6 16">2.7.1.33</ecNumber>
    </recommendedName>
    <alternativeName>
        <fullName evidence="16">PanK-III</fullName>
    </alternativeName>
    <alternativeName>
        <fullName evidence="16">Pantothenic acid kinase</fullName>
    </alternativeName>
</protein>
<comment type="catalytic activity">
    <reaction evidence="1 16">
        <text>(R)-pantothenate + ATP = (R)-4'-phosphopantothenate + ADP + H(+)</text>
        <dbReference type="Rhea" id="RHEA:16373"/>
        <dbReference type="ChEBI" id="CHEBI:10986"/>
        <dbReference type="ChEBI" id="CHEBI:15378"/>
        <dbReference type="ChEBI" id="CHEBI:29032"/>
        <dbReference type="ChEBI" id="CHEBI:30616"/>
        <dbReference type="ChEBI" id="CHEBI:456216"/>
        <dbReference type="EC" id="2.7.1.33"/>
    </reaction>
</comment>
<sequence>MKAFSKSRRLWYDGCIKTKQKNKVVSIMLLVIDVGNTNIVLGVYDKDELKYHWRIQTVRDKTEDEYGMSMKALFRHVGIHFKDITGIIISSVVPPIMYALERMCSKYFHVSPLIVGPGVKTGLDIKYDNPREVGADRIVNAVAGIHEYGSPLIIVDFGTATTYCYINEEKQYMGGAIAPGISISAEALYSRAAKLPRIEIASPDDIIGRNTVSAMQAGIVFGYVGQVEGIVSRMKAKSKKDPVVIATGGHAPLIAKESKSIDIVDQFLTLKGLHLIYNRNLQH</sequence>
<keyword evidence="7 16" id="KW-0963">Cytoplasm</keyword>
<feature type="binding site" evidence="16">
    <location>
        <begin position="134"/>
        <end position="137"/>
    </location>
    <ligand>
        <name>substrate</name>
    </ligand>
</feature>
<keyword evidence="11 16" id="KW-0067">ATP-binding</keyword>
<evidence type="ECO:0000256" key="12">
    <source>
        <dbReference type="ARBA" id="ARBA00022958"/>
    </source>
</evidence>
<dbReference type="NCBIfam" id="NF009848">
    <property type="entry name" value="PRK13318.1-6"/>
    <property type="match status" value="1"/>
</dbReference>
<comment type="cofactor">
    <cofactor evidence="16">
        <name>NH4(+)</name>
        <dbReference type="ChEBI" id="CHEBI:28938"/>
    </cofactor>
    <cofactor evidence="16">
        <name>K(+)</name>
        <dbReference type="ChEBI" id="CHEBI:29103"/>
    </cofactor>
    <text evidence="16">A monovalent cation. Ammonium or potassium.</text>
</comment>
<comment type="subcellular location">
    <subcellularLocation>
        <location evidence="3 16">Cytoplasm</location>
    </subcellularLocation>
</comment>
<dbReference type="Pfam" id="PF03309">
    <property type="entry name" value="Pan_kinase"/>
    <property type="match status" value="1"/>
</dbReference>
<evidence type="ECO:0000256" key="4">
    <source>
        <dbReference type="ARBA" id="ARBA00005225"/>
    </source>
</evidence>
<dbReference type="Gene3D" id="3.30.420.40">
    <property type="match status" value="2"/>
</dbReference>
<dbReference type="GO" id="GO:0004594">
    <property type="term" value="F:pantothenate kinase activity"/>
    <property type="evidence" value="ECO:0007669"/>
    <property type="project" value="UniProtKB-UniRule"/>
</dbReference>
<accession>A0A8B4BRP5</accession>
<dbReference type="CDD" id="cd24015">
    <property type="entry name" value="ASKHA_NBD_PanK-III"/>
    <property type="match status" value="1"/>
</dbReference>
<evidence type="ECO:0000256" key="7">
    <source>
        <dbReference type="ARBA" id="ARBA00022490"/>
    </source>
</evidence>
<dbReference type="NCBIfam" id="NF009843">
    <property type="entry name" value="PRK13318.1-1"/>
    <property type="match status" value="1"/>
</dbReference>
<dbReference type="NCBIfam" id="TIGR00671">
    <property type="entry name" value="baf"/>
    <property type="match status" value="1"/>
</dbReference>
<dbReference type="InterPro" id="IPR043129">
    <property type="entry name" value="ATPase_NBD"/>
</dbReference>
<proteinExistence type="inferred from homology"/>
<evidence type="ECO:0000256" key="15">
    <source>
        <dbReference type="ARBA" id="ARBA00040883"/>
    </source>
</evidence>
<evidence type="ECO:0000313" key="18">
    <source>
        <dbReference type="Proteomes" id="UP000184029"/>
    </source>
</evidence>
<dbReference type="GO" id="GO:0015937">
    <property type="term" value="P:coenzyme A biosynthetic process"/>
    <property type="evidence" value="ECO:0007669"/>
    <property type="project" value="UniProtKB-UniRule"/>
</dbReference>
<keyword evidence="16" id="KW-0479">Metal-binding</keyword>
<dbReference type="NCBIfam" id="NF009855">
    <property type="entry name" value="PRK13321.1"/>
    <property type="match status" value="1"/>
</dbReference>
<keyword evidence="13 16" id="KW-0173">Coenzyme A biosynthesis</keyword>
<feature type="binding site" evidence="16">
    <location>
        <position position="211"/>
    </location>
    <ligand>
        <name>substrate</name>
    </ligand>
</feature>
<dbReference type="AlphaFoldDB" id="A0A8B4BRP5"/>
<comment type="cofactor">
    <cofactor evidence="2">
        <name>K(+)</name>
        <dbReference type="ChEBI" id="CHEBI:29103"/>
    </cofactor>
</comment>
<feature type="active site" description="Proton acceptor" evidence="16">
    <location>
        <position position="136"/>
    </location>
</feature>
<keyword evidence="12 16" id="KW-0630">Potassium</keyword>
<comment type="function">
    <text evidence="16">Catalyzes the phosphorylation of pantothenate (Pan), the first step in CoA biosynthesis.</text>
</comment>
<dbReference type="EC" id="2.7.1.33" evidence="6 16"/>
<feature type="binding site" evidence="16">
    <location>
        <begin position="33"/>
        <end position="40"/>
    </location>
    <ligand>
        <name>ATP</name>
        <dbReference type="ChEBI" id="CHEBI:30616"/>
    </ligand>
</feature>
<dbReference type="PANTHER" id="PTHR34265:SF1">
    <property type="entry name" value="TYPE III PANTOTHENATE KINASE"/>
    <property type="match status" value="1"/>
</dbReference>
<evidence type="ECO:0000256" key="16">
    <source>
        <dbReference type="HAMAP-Rule" id="MF_01274"/>
    </source>
</evidence>
<keyword evidence="9 16" id="KW-0547">Nucleotide-binding</keyword>
<dbReference type="SUPFAM" id="SSF53067">
    <property type="entry name" value="Actin-like ATPase domain"/>
    <property type="match status" value="2"/>
</dbReference>
<keyword evidence="8 16" id="KW-0808">Transferase</keyword>
<reference evidence="17 18" key="1">
    <citation type="submission" date="2016-11" db="EMBL/GenBank/DDBJ databases">
        <authorList>
            <person name="Varghese N."/>
            <person name="Submissions S."/>
        </authorList>
    </citation>
    <scope>NUCLEOTIDE SEQUENCE [LARGE SCALE GENOMIC DNA]</scope>
    <source>
        <strain evidence="17 18">DSM 1</strain>
    </source>
</reference>